<dbReference type="Proteomes" id="UP000198521">
    <property type="component" value="Unassembled WGS sequence"/>
</dbReference>
<dbReference type="SUPFAM" id="SSF51445">
    <property type="entry name" value="(Trans)glycosidases"/>
    <property type="match status" value="1"/>
</dbReference>
<evidence type="ECO:0000313" key="1">
    <source>
        <dbReference type="EMBL" id="SEL64505.1"/>
    </source>
</evidence>
<gene>
    <name evidence="1" type="ORF">SAMN04487910_2900</name>
</gene>
<dbReference type="GO" id="GO:0004557">
    <property type="term" value="F:alpha-galactosidase activity"/>
    <property type="evidence" value="ECO:0007669"/>
    <property type="project" value="InterPro"/>
</dbReference>
<dbReference type="STRING" id="1038014.SAMN04487910_2900"/>
<dbReference type="InterPro" id="IPR013785">
    <property type="entry name" value="Aldolase_TIM"/>
</dbReference>
<dbReference type="GO" id="GO:0016052">
    <property type="term" value="P:carbohydrate catabolic process"/>
    <property type="evidence" value="ECO:0007669"/>
    <property type="project" value="InterPro"/>
</dbReference>
<protein>
    <submittedName>
        <fullName evidence="1">Alpha-galactosidase</fullName>
    </submittedName>
</protein>
<dbReference type="InterPro" id="IPR050985">
    <property type="entry name" value="Alpha-glycosidase_related"/>
</dbReference>
<dbReference type="Gene3D" id="3.20.20.70">
    <property type="entry name" value="Aldolase class I"/>
    <property type="match status" value="1"/>
</dbReference>
<proteinExistence type="predicted"/>
<dbReference type="RefSeq" id="WP_091409771.1">
    <property type="nucleotide sequence ID" value="NZ_FOAB01000005.1"/>
</dbReference>
<dbReference type="InterPro" id="IPR002252">
    <property type="entry name" value="Glyco_hydro_36"/>
</dbReference>
<name>A0A1H7RWG3_AQUAM</name>
<sequence>MKEVITHNIEVIRESKDFQVNITLLEEQNGVTIYNINFSSETKFQPQKVTFKWKIPAINIKGVWKPTTDFAKRIMDDWELDHMESRISVDSPVISLFGHDDSNIITFACSDAINTKKLNALYREEDNCVYCHISFFTERHHAITNYDAQLRIDQSNLSFSESLKNVGIWWESFENLSPVMVPDLAKVPVYSTWYQFHQKLDVENLFEECKIASRLGYELIIIDDGWQTKDENRGYDYTGDWYPERIPEMKNFVSKIHSTGMKLALWYSVPFCGKKSKAYKKFKGKFLTEEHRWAPVFDPRYPEVREYLINLYVNALKTWEIDGFKLDFIDEFKVYPSTKLTKENGRDYSSVNLAVDRLMTDIISSLHSINPKVVIEFRQKYTGPAMRKYGNMFRAFDCPGDSVMNRVRITDIKMICGDTAVHSDMFTYHREEPLEIKALQLVNTLFGVPQLSILLQQATLDELSMIQFYTHYWKNHSNIFLKGKFTPQKPLANYPILKSSLGNHTIIGLFDSHTVDFDENTNKIDIINGQLNTKIILSSDKNYGAYHCETYDCTGKKINECNLMILIGVVQIKVPICGLIRLEKNTGS</sequence>
<dbReference type="PANTHER" id="PTHR43053">
    <property type="entry name" value="GLYCOSIDASE FAMILY 31"/>
    <property type="match status" value="1"/>
</dbReference>
<dbReference type="InterPro" id="IPR017853">
    <property type="entry name" value="GH"/>
</dbReference>
<dbReference type="CDD" id="cd14791">
    <property type="entry name" value="GH36"/>
    <property type="match status" value="1"/>
</dbReference>
<keyword evidence="2" id="KW-1185">Reference proteome</keyword>
<dbReference type="EMBL" id="FOAB01000005">
    <property type="protein sequence ID" value="SEL64505.1"/>
    <property type="molecule type" value="Genomic_DNA"/>
</dbReference>
<evidence type="ECO:0000313" key="2">
    <source>
        <dbReference type="Proteomes" id="UP000198521"/>
    </source>
</evidence>
<accession>A0A1H7RWG3</accession>
<dbReference type="OrthoDB" id="9807519at2"/>
<dbReference type="Pfam" id="PF02065">
    <property type="entry name" value="Melibiase"/>
    <property type="match status" value="1"/>
</dbReference>
<organism evidence="1 2">
    <name type="scientific">Aquimarina amphilecti</name>
    <dbReference type="NCBI Taxonomy" id="1038014"/>
    <lineage>
        <taxon>Bacteria</taxon>
        <taxon>Pseudomonadati</taxon>
        <taxon>Bacteroidota</taxon>
        <taxon>Flavobacteriia</taxon>
        <taxon>Flavobacteriales</taxon>
        <taxon>Flavobacteriaceae</taxon>
        <taxon>Aquimarina</taxon>
    </lineage>
</organism>
<reference evidence="1 2" key="1">
    <citation type="submission" date="2016-10" db="EMBL/GenBank/DDBJ databases">
        <authorList>
            <person name="de Groot N.N."/>
        </authorList>
    </citation>
    <scope>NUCLEOTIDE SEQUENCE [LARGE SCALE GENOMIC DNA]</scope>
    <source>
        <strain evidence="1 2">DSM 25232</strain>
    </source>
</reference>
<dbReference type="AlphaFoldDB" id="A0A1H7RWG3"/>